<dbReference type="RefSeq" id="WP_064611824.1">
    <property type="nucleotide sequence ID" value="NZ_LXHB01000135.1"/>
</dbReference>
<accession>A0A198UDL2</accession>
<evidence type="ECO:0008006" key="3">
    <source>
        <dbReference type="Google" id="ProtNLM"/>
    </source>
</evidence>
<comment type="caution">
    <text evidence="1">The sequence shown here is derived from an EMBL/GenBank/DDBJ whole genome shotgun (WGS) entry which is preliminary data.</text>
</comment>
<name>A0A198UDL2_MORCA</name>
<dbReference type="EMBL" id="LXHC01000028">
    <property type="protein sequence ID" value="OAU94495.1"/>
    <property type="molecule type" value="Genomic_DNA"/>
</dbReference>
<dbReference type="OrthoDB" id="5354021at2"/>
<dbReference type="Gene3D" id="3.90.550.20">
    <property type="match status" value="1"/>
</dbReference>
<proteinExistence type="predicted"/>
<evidence type="ECO:0000313" key="1">
    <source>
        <dbReference type="EMBL" id="OAU94495.1"/>
    </source>
</evidence>
<dbReference type="PATRIC" id="fig|480.237.peg.502"/>
<organism evidence="1 2">
    <name type="scientific">Moraxella catarrhalis</name>
    <name type="common">Branhamella catarrhalis</name>
    <dbReference type="NCBI Taxonomy" id="480"/>
    <lineage>
        <taxon>Bacteria</taxon>
        <taxon>Pseudomonadati</taxon>
        <taxon>Pseudomonadota</taxon>
        <taxon>Gammaproteobacteria</taxon>
        <taxon>Moraxellales</taxon>
        <taxon>Moraxellaceae</taxon>
        <taxon>Moraxella</taxon>
    </lineage>
</organism>
<dbReference type="InterPro" id="IPR029044">
    <property type="entry name" value="Nucleotide-diphossugar_trans"/>
</dbReference>
<keyword evidence="2" id="KW-1185">Reference proteome</keyword>
<dbReference type="SUPFAM" id="SSF53448">
    <property type="entry name" value="Nucleotide-diphospho-sugar transferases"/>
    <property type="match status" value="1"/>
</dbReference>
<protein>
    <recommendedName>
        <fullName evidence="3">Galactosyltransferase Lgt5</fullName>
    </recommendedName>
</protein>
<evidence type="ECO:0000313" key="2">
    <source>
        <dbReference type="Proteomes" id="UP000078228"/>
    </source>
</evidence>
<dbReference type="Proteomes" id="UP000078228">
    <property type="component" value="Unassembled WGS sequence"/>
</dbReference>
<dbReference type="AlphaFoldDB" id="A0A198UDL2"/>
<gene>
    <name evidence="1" type="ORF">AO384_1852</name>
</gene>
<reference evidence="1 2" key="1">
    <citation type="journal article" date="2016" name="Genome Biol. Evol.">
        <title>Comparative Genomic Analyses of the Moraxella catarrhalis Serosensitive and Seroresistant Lineages Demonstrate Their Independent Evolution.</title>
        <authorList>
            <person name="Earl J.P."/>
            <person name="de Vries S.P."/>
            <person name="Ahmed A."/>
            <person name="Powell E."/>
            <person name="Schultz M.P."/>
            <person name="Hermans P.W."/>
            <person name="Hill D.J."/>
            <person name="Zhou Z."/>
            <person name="Constantinidou C.I."/>
            <person name="Hu F.Z."/>
            <person name="Bootsma H.J."/>
            <person name="Ehrlich G.D."/>
        </authorList>
    </citation>
    <scope>NUCLEOTIDE SEQUENCE [LARGE SCALE GENOMIC DNA]</scope>
    <source>
        <strain evidence="1 2">Z7542</strain>
    </source>
</reference>
<sequence>MSYSNSNNALPIIHALWIGDTLGQISVACLSSFVKQGHKVHLHAYTSISDVPNGIDVCDANLIIPKEKIIKHEATGSYALFSDIFRYELLRQVDGVYVDCDVFCLKPVVLPEHGYLFGYEDDNKINGAILALPKDSKLLAQLISISHDPSFIPPWYGNKTKRRLAFKKSIGLTKHISKMPWGAIGPEAISYYAKQYQVAHLAQSIDVFYPVHYDCIGHLLNARLSIKDIITPDTVCIHLYNEKLRNIDLAHLNQNCILNNILNQQ</sequence>